<protein>
    <submittedName>
        <fullName evidence="2">ORF57</fullName>
    </submittedName>
</protein>
<name>A0AA48P7S8_9VIRU</name>
<reference evidence="2" key="2">
    <citation type="submission" date="2023-01" db="EMBL/GenBank/DDBJ databases">
        <authorList>
            <person name="Rosani U."/>
            <person name="Delmont T.O."/>
            <person name="Gaia M."/>
            <person name="Krupovic M."/>
        </authorList>
    </citation>
    <scope>NUCLEOTIDE SEQUENCE</scope>
    <source>
        <strain evidence="2">MalacoHV1/China/2018</strain>
    </source>
</reference>
<accession>A0AA48P7S8</accession>
<organism evidence="2">
    <name type="scientific">Malaco herpesvirus 1</name>
    <dbReference type="NCBI Taxonomy" id="3031797"/>
    <lineage>
        <taxon>Viruses</taxon>
        <taxon>Duplodnaviria</taxon>
        <taxon>Heunggongvirae</taxon>
        <taxon>Peploviricota</taxon>
        <taxon>Herviviricetes</taxon>
        <taxon>Herpesvirales</taxon>
        <taxon>Malacoherpesviridae</taxon>
    </lineage>
</organism>
<feature type="coiled-coil region" evidence="1">
    <location>
        <begin position="50"/>
        <end position="77"/>
    </location>
</feature>
<sequence>MQQNKMASQQEIYNELIIEIEITCQLLSSFIDKDQDGKHFLNLNIPETATDELEERIEMARMQLNSLQIALDHYQEIECARMMKRREEALELHRMEWARKHPNYDYAAAARERAERGETSEDEDVID</sequence>
<reference evidence="2" key="1">
    <citation type="journal article" date="2023" name="Front. Mar. Sci.">
        <title>Tracing the invertebrate herpesviruses in the global sequence datasets.</title>
        <authorList>
            <person name="Rosani U."/>
            <person name="Gaia M."/>
            <person name="Delmont T.O."/>
            <person name="Krupovic M."/>
        </authorList>
    </citation>
    <scope>NUCLEOTIDE SEQUENCE</scope>
    <source>
        <strain evidence="2">MalacoHV1/China/2018</strain>
    </source>
</reference>
<dbReference type="EMBL" id="BK063092">
    <property type="protein sequence ID" value="DBA11758.1"/>
    <property type="molecule type" value="Genomic_DNA"/>
</dbReference>
<evidence type="ECO:0000313" key="2">
    <source>
        <dbReference type="EMBL" id="DBA11758.1"/>
    </source>
</evidence>
<proteinExistence type="predicted"/>
<keyword evidence="1" id="KW-0175">Coiled coil</keyword>
<evidence type="ECO:0000256" key="1">
    <source>
        <dbReference type="SAM" id="Coils"/>
    </source>
</evidence>